<dbReference type="InterPro" id="IPR052520">
    <property type="entry name" value="ATL_DNA_repair"/>
</dbReference>
<dbReference type="EMBL" id="FXAY01000002">
    <property type="protein sequence ID" value="SMG31470.1"/>
    <property type="molecule type" value="Genomic_DNA"/>
</dbReference>
<dbReference type="SUPFAM" id="SSF46767">
    <property type="entry name" value="Methylated DNA-protein cysteine methyltransferase, C-terminal domain"/>
    <property type="match status" value="1"/>
</dbReference>
<gene>
    <name evidence="3" type="ORF">SAMN06296010_1800</name>
</gene>
<keyword evidence="1" id="KW-0227">DNA damage</keyword>
<dbReference type="GO" id="GO:0003824">
    <property type="term" value="F:catalytic activity"/>
    <property type="evidence" value="ECO:0007669"/>
    <property type="project" value="InterPro"/>
</dbReference>
<dbReference type="Pfam" id="PF01035">
    <property type="entry name" value="DNA_binding_1"/>
    <property type="match status" value="1"/>
</dbReference>
<name>A0A1X7JTI2_9MICO</name>
<reference evidence="4" key="1">
    <citation type="submission" date="2017-04" db="EMBL/GenBank/DDBJ databases">
        <authorList>
            <person name="Varghese N."/>
            <person name="Submissions S."/>
        </authorList>
    </citation>
    <scope>NUCLEOTIDE SEQUENCE [LARGE SCALE GENOMIC DNA]</scope>
    <source>
        <strain evidence="4">VKM Ac-2510</strain>
    </source>
</reference>
<dbReference type="STRING" id="150121.SAMN06296010_1800"/>
<dbReference type="InterPro" id="IPR036217">
    <property type="entry name" value="MethylDNA_cys_MeTrfase_DNAb"/>
</dbReference>
<dbReference type="InterPro" id="IPR014048">
    <property type="entry name" value="MethylDNA_cys_MeTrfase_DNA-bd"/>
</dbReference>
<protein>
    <submittedName>
        <fullName evidence="3">O(6)-alkylguanine repair protein YbaZ</fullName>
    </submittedName>
</protein>
<dbReference type="RefSeq" id="WP_085484991.1">
    <property type="nucleotide sequence ID" value="NZ_FXAY01000002.1"/>
</dbReference>
<dbReference type="AlphaFoldDB" id="A0A1X7JTI2"/>
<evidence type="ECO:0000313" key="3">
    <source>
        <dbReference type="EMBL" id="SMG31470.1"/>
    </source>
</evidence>
<proteinExistence type="predicted"/>
<dbReference type="InterPro" id="IPR036388">
    <property type="entry name" value="WH-like_DNA-bd_sf"/>
</dbReference>
<dbReference type="Gene3D" id="1.10.10.10">
    <property type="entry name" value="Winged helix-like DNA-binding domain superfamily/Winged helix DNA-binding domain"/>
    <property type="match status" value="1"/>
</dbReference>
<dbReference type="Proteomes" id="UP000193244">
    <property type="component" value="Unassembled WGS sequence"/>
</dbReference>
<dbReference type="PANTHER" id="PTHR42942">
    <property type="entry name" value="6-O-METHYLGUANINE DNA METHYLTRANSFERASE"/>
    <property type="match status" value="1"/>
</dbReference>
<sequence length="112" mass="11925">MAPSAGAGHEFALDVLDLVDSIPPGHVLSYGDLAAMLGSRASRAVGTVLRQSGSGHPWWRVLRSGGHPPTGHEARAREHYLAESTPLVRTATGCGYRVDYAVARWIPTEPPT</sequence>
<dbReference type="OrthoDB" id="9132167at2"/>
<evidence type="ECO:0000259" key="2">
    <source>
        <dbReference type="Pfam" id="PF01035"/>
    </source>
</evidence>
<accession>A0A1X7JTI2</accession>
<dbReference type="GO" id="GO:0006281">
    <property type="term" value="P:DNA repair"/>
    <property type="evidence" value="ECO:0007669"/>
    <property type="project" value="InterPro"/>
</dbReference>
<dbReference type="CDD" id="cd06445">
    <property type="entry name" value="ATase"/>
    <property type="match status" value="1"/>
</dbReference>
<feature type="domain" description="Methylated-DNA-[protein]-cysteine S-methyltransferase DNA binding" evidence="2">
    <location>
        <begin position="10"/>
        <end position="75"/>
    </location>
</feature>
<organism evidence="3 4">
    <name type="scientific">Agreia pratensis</name>
    <dbReference type="NCBI Taxonomy" id="150121"/>
    <lineage>
        <taxon>Bacteria</taxon>
        <taxon>Bacillati</taxon>
        <taxon>Actinomycetota</taxon>
        <taxon>Actinomycetes</taxon>
        <taxon>Micrococcales</taxon>
        <taxon>Microbacteriaceae</taxon>
        <taxon>Agreia</taxon>
    </lineage>
</organism>
<evidence type="ECO:0000313" key="4">
    <source>
        <dbReference type="Proteomes" id="UP000193244"/>
    </source>
</evidence>
<keyword evidence="4" id="KW-1185">Reference proteome</keyword>
<dbReference type="PANTHER" id="PTHR42942:SF1">
    <property type="entry name" value="ALKYLTRANSFERASE-LIKE PROTEIN 1"/>
    <property type="match status" value="1"/>
</dbReference>
<evidence type="ECO:0000256" key="1">
    <source>
        <dbReference type="ARBA" id="ARBA00022763"/>
    </source>
</evidence>